<reference evidence="1 3" key="2">
    <citation type="submission" date="2022-05" db="EMBL/GenBank/DDBJ databases">
        <title>Chromosome-level reference genomes for two strains of Caenorhabditis briggsae: an improved platform for comparative genomics.</title>
        <authorList>
            <person name="Stevens L."/>
            <person name="Andersen E.C."/>
        </authorList>
    </citation>
    <scope>NUCLEOTIDE SEQUENCE [LARGE SCALE GENOMIC DNA]</scope>
    <source>
        <strain evidence="1">QX1410_ONT</strain>
        <tissue evidence="1">Whole-organism</tissue>
    </source>
</reference>
<name>A0AAE9EIF1_CAEBR</name>
<reference evidence="2 4" key="1">
    <citation type="submission" date="2022-04" db="EMBL/GenBank/DDBJ databases">
        <title>Chromosome-level reference genomes for two strains of Caenorhabditis briggsae: an improved platform for comparative genomics.</title>
        <authorList>
            <person name="Stevens L."/>
            <person name="Andersen E."/>
        </authorList>
    </citation>
    <scope>NUCLEOTIDE SEQUENCE [LARGE SCALE GENOMIC DNA]</scope>
    <source>
        <strain evidence="2">VX34</strain>
        <tissue evidence="2">Whole-organism</tissue>
    </source>
</reference>
<dbReference type="KEGG" id="cbr:CBG_10026"/>
<proteinExistence type="predicted"/>
<evidence type="ECO:0000313" key="4">
    <source>
        <dbReference type="Proteomes" id="UP000829354"/>
    </source>
</evidence>
<sequence length="163" mass="17939">MLKGLLSLVTPNSKDKKRKRSSAGLSVRTAPVAETSFFSDADVSNLNETSVTLPLGEGLANTSMISTERLLADMSFSRAERKSRTTSFDFCLTDYPKDVVVHRRSLQPTTPTPNASDAEHSFIENIFDSPGQRNRMHSMIGEKIYEAGNGSPQKDLQTVSKKL</sequence>
<keyword evidence="4" id="KW-1185">Reference proteome</keyword>
<gene>
    <name evidence="1" type="ORF">L3Y34_001888</name>
    <name evidence="2" type="ORF">L5515_004725</name>
</gene>
<dbReference type="AlphaFoldDB" id="A0AAE9EIF1"/>
<dbReference type="Proteomes" id="UP000829354">
    <property type="component" value="Chromosome III"/>
</dbReference>
<accession>A0AAE9EIF1</accession>
<protein>
    <submittedName>
        <fullName evidence="2">Uncharacterized protein</fullName>
    </submittedName>
</protein>
<evidence type="ECO:0000313" key="2">
    <source>
        <dbReference type="EMBL" id="UMM24537.1"/>
    </source>
</evidence>
<evidence type="ECO:0000313" key="1">
    <source>
        <dbReference type="EMBL" id="ULU01905.1"/>
    </source>
</evidence>
<dbReference type="EMBL" id="CP092622">
    <property type="protein sequence ID" value="UMM24537.1"/>
    <property type="molecule type" value="Genomic_DNA"/>
</dbReference>
<dbReference type="EMBL" id="CP090893">
    <property type="protein sequence ID" value="ULU01905.1"/>
    <property type="molecule type" value="Genomic_DNA"/>
</dbReference>
<dbReference type="OMA" id="TSMISTE"/>
<evidence type="ECO:0000313" key="3">
    <source>
        <dbReference type="Proteomes" id="UP000827892"/>
    </source>
</evidence>
<dbReference type="Proteomes" id="UP000827892">
    <property type="component" value="Chromosome III"/>
</dbReference>
<organism evidence="2 4">
    <name type="scientific">Caenorhabditis briggsae</name>
    <dbReference type="NCBI Taxonomy" id="6238"/>
    <lineage>
        <taxon>Eukaryota</taxon>
        <taxon>Metazoa</taxon>
        <taxon>Ecdysozoa</taxon>
        <taxon>Nematoda</taxon>
        <taxon>Chromadorea</taxon>
        <taxon>Rhabditida</taxon>
        <taxon>Rhabditina</taxon>
        <taxon>Rhabditomorpha</taxon>
        <taxon>Rhabditoidea</taxon>
        <taxon>Rhabditidae</taxon>
        <taxon>Peloderinae</taxon>
        <taxon>Caenorhabditis</taxon>
    </lineage>
</organism>